<feature type="active site" description="Nucleophile" evidence="4">
    <location>
        <position position="384"/>
    </location>
</feature>
<evidence type="ECO:0000256" key="1">
    <source>
        <dbReference type="ARBA" id="ARBA00010838"/>
    </source>
</evidence>
<sequence length="494" mass="56622">MKKFSDDFLWGGATAANQYEGGYLSGGKGLSLSDVMTGGNQDQPRQVTYKLSDGSVGYAGRMDSLPLDAKAYVVPEEYYPSHVATDFYHHWKEDIALFAEMGFKCFRFSFNWSRVCPNGTKEINEEGLKFYDKVIDELLKYGIEPVVTLNHFDMPAYLADNYDGWSSREVIDFFVFYCQTVFKRYKDKVKYWMTFNEINILTGWAKLGIHSNDPQTLYQAKHHVFLASALAVKFGKEINPNFEIGMMVCYLLSYPGDSRPENVMATIDNNRQMEFYMDVQVKGEYPAYQLKKFERNGIVIEKEDNDDKILKEGVVDYIGFSYYMSSITDIYGDKDAMVVGNQMKITQNPHLKVSEWGWPIDPEGLRISLSKIYDRYQVPLFIVENGLGAYDTVNEDGTIDDDYRINYLKQHINEMHKAIELDGVELLGYTPWGCIDLVSAGTGEMDKRYGFIYVNLDNQGNGDLSRSKKKSFEWYKSVINSNGSNILKGDTNKR</sequence>
<evidence type="ECO:0000256" key="2">
    <source>
        <dbReference type="ARBA" id="ARBA00022801"/>
    </source>
</evidence>
<dbReference type="InterPro" id="IPR033132">
    <property type="entry name" value="GH_1_N_CS"/>
</dbReference>
<proteinExistence type="inferred from homology"/>
<dbReference type="GeneID" id="86970447"/>
<evidence type="ECO:0000256" key="4">
    <source>
        <dbReference type="PROSITE-ProRule" id="PRU10055"/>
    </source>
</evidence>
<organism evidence="7 8">
    <name type="scientific">Aerococcus loyolae</name>
    <dbReference type="NCBI Taxonomy" id="2976809"/>
    <lineage>
        <taxon>Bacteria</taxon>
        <taxon>Bacillati</taxon>
        <taxon>Bacillota</taxon>
        <taxon>Bacilli</taxon>
        <taxon>Lactobacillales</taxon>
        <taxon>Aerococcaceae</taxon>
        <taxon>Aerococcus</taxon>
    </lineage>
</organism>
<dbReference type="Pfam" id="PF00232">
    <property type="entry name" value="Glyco_hydro_1"/>
    <property type="match status" value="2"/>
</dbReference>
<dbReference type="PROSITE" id="PS00572">
    <property type="entry name" value="GLYCOSYL_HYDROL_F1_1"/>
    <property type="match status" value="1"/>
</dbReference>
<gene>
    <name evidence="7" type="ORF">ODY23_02960</name>
</gene>
<dbReference type="EMBL" id="JAOTMD010000004">
    <property type="protein sequence ID" value="MCY3025275.1"/>
    <property type="molecule type" value="Genomic_DNA"/>
</dbReference>
<dbReference type="InterPro" id="IPR017853">
    <property type="entry name" value="GH"/>
</dbReference>
<keyword evidence="3 6" id="KW-0326">Glycosidase</keyword>
<evidence type="ECO:0000313" key="8">
    <source>
        <dbReference type="Proteomes" id="UP001072007"/>
    </source>
</evidence>
<keyword evidence="2 6" id="KW-0378">Hydrolase</keyword>
<comment type="caution">
    <text evidence="7">The sequence shown here is derived from an EMBL/GenBank/DDBJ whole genome shotgun (WGS) entry which is preliminary data.</text>
</comment>
<comment type="similarity">
    <text evidence="1 5">Belongs to the glycosyl hydrolase 1 family.</text>
</comment>
<accession>A0ABT4BYE7</accession>
<dbReference type="PROSITE" id="PS00653">
    <property type="entry name" value="GLYCOSYL_HYDROL_F1_2"/>
    <property type="match status" value="1"/>
</dbReference>
<evidence type="ECO:0000313" key="7">
    <source>
        <dbReference type="EMBL" id="MCY3025275.1"/>
    </source>
</evidence>
<evidence type="ECO:0000256" key="5">
    <source>
        <dbReference type="RuleBase" id="RU003690"/>
    </source>
</evidence>
<dbReference type="PRINTS" id="PR00131">
    <property type="entry name" value="GLHYDRLASE1"/>
</dbReference>
<reference evidence="7" key="1">
    <citation type="submission" date="2024-05" db="EMBL/GenBank/DDBJ databases">
        <title>Aerococcus urinae taxonomy study.</title>
        <authorList>
            <person name="Christensen J."/>
            <person name="Senneby E."/>
        </authorList>
    </citation>
    <scope>NUCLEOTIDE SEQUENCE</scope>
    <source>
        <strain evidence="7">CDC-3352-U95</strain>
    </source>
</reference>
<dbReference type="SUPFAM" id="SSF51445">
    <property type="entry name" value="(Trans)glycosidases"/>
    <property type="match status" value="1"/>
</dbReference>
<dbReference type="PANTHER" id="PTHR10353:SF122">
    <property type="entry name" value="6-PHOSPHO-BETA-GLUCOSIDASE ASCB-RELATED"/>
    <property type="match status" value="1"/>
</dbReference>
<evidence type="ECO:0000256" key="3">
    <source>
        <dbReference type="ARBA" id="ARBA00023295"/>
    </source>
</evidence>
<dbReference type="PANTHER" id="PTHR10353">
    <property type="entry name" value="GLYCOSYL HYDROLASE"/>
    <property type="match status" value="1"/>
</dbReference>
<dbReference type="GO" id="GO:0016787">
    <property type="term" value="F:hydrolase activity"/>
    <property type="evidence" value="ECO:0007669"/>
    <property type="project" value="UniProtKB-KW"/>
</dbReference>
<name>A0ABT4BYE7_9LACT</name>
<evidence type="ECO:0000256" key="6">
    <source>
        <dbReference type="RuleBase" id="RU004468"/>
    </source>
</evidence>
<dbReference type="Gene3D" id="3.20.20.80">
    <property type="entry name" value="Glycosidases"/>
    <property type="match status" value="1"/>
</dbReference>
<dbReference type="InterPro" id="IPR018120">
    <property type="entry name" value="Glyco_hydro_1_AS"/>
</dbReference>
<protein>
    <submittedName>
        <fullName evidence="7">Glycoside hydrolase family 1 protein</fullName>
    </submittedName>
</protein>
<keyword evidence="8" id="KW-1185">Reference proteome</keyword>
<dbReference type="RefSeq" id="WP_064293472.1">
    <property type="nucleotide sequence ID" value="NZ_JAOTMC010000003.1"/>
</dbReference>
<dbReference type="InterPro" id="IPR001360">
    <property type="entry name" value="Glyco_hydro_1"/>
</dbReference>
<dbReference type="Proteomes" id="UP001072007">
    <property type="component" value="Unassembled WGS sequence"/>
</dbReference>